<dbReference type="InterPro" id="IPR013466">
    <property type="entry name" value="Thymidine/AMP_Pase"/>
</dbReference>
<dbReference type="EMBL" id="CP084167">
    <property type="protein sequence ID" value="UJG44544.1"/>
    <property type="molecule type" value="Genomic_DNA"/>
</dbReference>
<dbReference type="SUPFAM" id="SSF47648">
    <property type="entry name" value="Nucleoside phosphorylase/phosphoribosyltransferase N-terminal domain"/>
    <property type="match status" value="1"/>
</dbReference>
<dbReference type="InterPro" id="IPR017459">
    <property type="entry name" value="Glycosyl_Trfase_fam3_N_dom"/>
</dbReference>
<dbReference type="Pfam" id="PF02885">
    <property type="entry name" value="Glycos_trans_3N"/>
    <property type="match status" value="1"/>
</dbReference>
<dbReference type="GO" id="GO:0006206">
    <property type="term" value="P:pyrimidine nucleobase metabolic process"/>
    <property type="evidence" value="ECO:0007669"/>
    <property type="project" value="InterPro"/>
</dbReference>
<dbReference type="Gene3D" id="3.40.1030.10">
    <property type="entry name" value="Nucleoside phosphorylase/phosphoribosyltransferase catalytic domain"/>
    <property type="match status" value="1"/>
</dbReference>
<evidence type="ECO:0000256" key="2">
    <source>
        <dbReference type="ARBA" id="ARBA00022679"/>
    </source>
</evidence>
<dbReference type="SUPFAM" id="SSF52418">
    <property type="entry name" value="Nucleoside phosphorylase/phosphoribosyltransferase catalytic domain"/>
    <property type="match status" value="1"/>
</dbReference>
<name>A0A9Y1BSX3_9ARCH</name>
<feature type="domain" description="Pyrimidine nucleoside phosphorylase C-terminal" evidence="4">
    <location>
        <begin position="425"/>
        <end position="492"/>
    </location>
</feature>
<dbReference type="SMART" id="SM00941">
    <property type="entry name" value="PYNP_C"/>
    <property type="match status" value="1"/>
</dbReference>
<dbReference type="GO" id="GO:0046125">
    <property type="term" value="P:pyrimidine deoxyribonucleoside metabolic process"/>
    <property type="evidence" value="ECO:0007669"/>
    <property type="project" value="InterPro"/>
</dbReference>
<dbReference type="InterPro" id="IPR000053">
    <property type="entry name" value="Thymidine/pyrmidine_PPase"/>
</dbReference>
<dbReference type="GO" id="GO:0016763">
    <property type="term" value="F:pentosyltransferase activity"/>
    <property type="evidence" value="ECO:0007669"/>
    <property type="project" value="InterPro"/>
</dbReference>
<dbReference type="NCBIfam" id="TIGR03327">
    <property type="entry name" value="AMP_phos"/>
    <property type="match status" value="1"/>
</dbReference>
<dbReference type="SUPFAM" id="SSF54680">
    <property type="entry name" value="Pyrimidine nucleoside phosphorylase C-terminal domain"/>
    <property type="match status" value="1"/>
</dbReference>
<dbReference type="GO" id="GO:0006196">
    <property type="term" value="P:AMP catabolic process"/>
    <property type="evidence" value="ECO:0007669"/>
    <property type="project" value="TreeGrafter"/>
</dbReference>
<dbReference type="AlphaFoldDB" id="A0A9Y1BSX3"/>
<reference evidence="5" key="1">
    <citation type="journal article" date="2022" name="Nat. Microbiol.">
        <title>Unique mobile elements and scalable gene flow at the prokaryote-eukaryote boundary revealed by circularized Asgard archaea genomes.</title>
        <authorList>
            <person name="Wu F."/>
            <person name="Speth D.R."/>
            <person name="Philosof A."/>
            <person name="Cremiere A."/>
            <person name="Narayanan A."/>
            <person name="Barco R.A."/>
            <person name="Connon S.A."/>
            <person name="Amend J.P."/>
            <person name="Antoshechkin I.A."/>
            <person name="Orphan V.J."/>
        </authorList>
    </citation>
    <scope>NUCLEOTIDE SEQUENCE</scope>
    <source>
        <strain evidence="5">PR6</strain>
    </source>
</reference>
<dbReference type="Gene3D" id="1.20.970.50">
    <property type="match status" value="1"/>
</dbReference>
<keyword evidence="2 5" id="KW-0808">Transferase</keyword>
<dbReference type="PANTHER" id="PTHR10515:SF0">
    <property type="entry name" value="THYMIDINE PHOSPHORYLASE"/>
    <property type="match status" value="1"/>
</dbReference>
<dbReference type="GO" id="GO:0004645">
    <property type="term" value="F:1,4-alpha-oligoglucan phosphorylase activity"/>
    <property type="evidence" value="ECO:0007669"/>
    <property type="project" value="InterPro"/>
</dbReference>
<dbReference type="PROSITE" id="PS00647">
    <property type="entry name" value="THYMID_PHOSPHORYLASE"/>
    <property type="match status" value="1"/>
</dbReference>
<protein>
    <recommendedName>
        <fullName evidence="3">AMP phosphorylase</fullName>
        <ecNumber evidence="3">2.4.2.57</ecNumber>
    </recommendedName>
</protein>
<evidence type="ECO:0000259" key="4">
    <source>
        <dbReference type="SMART" id="SM00941"/>
    </source>
</evidence>
<keyword evidence="1 5" id="KW-0328">Glycosyltransferase</keyword>
<accession>A0A9Y1BSX3</accession>
<gene>
    <name evidence="5" type="ORF">K9W46_05030</name>
</gene>
<dbReference type="InterPro" id="IPR035902">
    <property type="entry name" value="Nuc_phospho_transferase"/>
</dbReference>
<evidence type="ECO:0000256" key="1">
    <source>
        <dbReference type="ARBA" id="ARBA00022676"/>
    </source>
</evidence>
<evidence type="ECO:0000313" key="5">
    <source>
        <dbReference type="EMBL" id="UJG44544.1"/>
    </source>
</evidence>
<evidence type="ECO:0000256" key="3">
    <source>
        <dbReference type="NCBIfam" id="TIGR03327"/>
    </source>
</evidence>
<dbReference type="Gene3D" id="3.90.1170.30">
    <property type="entry name" value="Pyrimidine nucleoside phosphorylase-like, C-terminal domain"/>
    <property type="match status" value="1"/>
</dbReference>
<dbReference type="InterPro" id="IPR036320">
    <property type="entry name" value="Glycosyl_Trfase_fam3_N_dom_sf"/>
</dbReference>
<dbReference type="InterPro" id="IPR013102">
    <property type="entry name" value="PYNP_C"/>
</dbReference>
<dbReference type="Gene3D" id="2.40.40.20">
    <property type="match status" value="1"/>
</dbReference>
<dbReference type="Proteomes" id="UP001200513">
    <property type="component" value="Chromosome"/>
</dbReference>
<dbReference type="EC" id="2.4.2.57" evidence="3"/>
<dbReference type="NCBIfam" id="NF003338">
    <property type="entry name" value="PRK04350.1"/>
    <property type="match status" value="1"/>
</dbReference>
<dbReference type="GO" id="GO:0005829">
    <property type="term" value="C:cytosol"/>
    <property type="evidence" value="ECO:0007669"/>
    <property type="project" value="TreeGrafter"/>
</dbReference>
<dbReference type="NCBIfam" id="TIGR02645">
    <property type="entry name" value="ARCH_P_rylase"/>
    <property type="match status" value="1"/>
</dbReference>
<dbReference type="InterPro" id="IPR017872">
    <property type="entry name" value="Pyrmidine_PPase_CS"/>
</dbReference>
<dbReference type="InterPro" id="IPR017713">
    <property type="entry name" value="AMP_phosphorylase"/>
</dbReference>
<proteinExistence type="predicted"/>
<dbReference type="Pfam" id="PF00591">
    <property type="entry name" value="Glycos_transf_3"/>
    <property type="match status" value="1"/>
</dbReference>
<dbReference type="Pfam" id="PF07831">
    <property type="entry name" value="PYNP_C"/>
    <property type="match status" value="1"/>
</dbReference>
<organism evidence="5">
    <name type="scientific">Candidatus Heimdallarchaeum endolithica</name>
    <dbReference type="NCBI Taxonomy" id="2876572"/>
    <lineage>
        <taxon>Archaea</taxon>
        <taxon>Promethearchaeati</taxon>
        <taxon>Candidatus Heimdallarchaeota</taxon>
        <taxon>Candidatus Heimdallarchaeia (ex Rinke et al. 2021) (nom. nud.)</taxon>
        <taxon>Candidatus Heimdallarchaeales</taxon>
        <taxon>Candidatus Heimdallarchaeaceae</taxon>
        <taxon>Candidatus Heimdallarchaeum</taxon>
    </lineage>
</organism>
<sequence>MPNMKTKQIDVNVDNNIVIINEKTLDNEKIKHSSYVKIRSKDKEVLCQVVATTSLIPEGYAGLTPKIISELKVKEEDVVNIFARKIPLSIEYVKKKRMGTIWTENQIRQIVNDICAGQYTDLEIGMFTLSQYFIGLTMDEIASLTKNMAEYGTTLQFGEPVYDKHSIGGVPGNKVSLLIVPIVAAAGLLIPKTSSRAITSPSGTADTMEVLAEVNFSADEILEIAPKVRGMLVWGGTLDLSPLDEIVIHKVERPLSIDPHSQMLASIFSKKISTGVDYLVLDMPTGTGTKMPTREDAINYAHEATELGRRLGIRVEAALSYGDQPVGRAIGPALEAKEALLTLEGKGSKSVLEKSIELAGILFEMAGLAPPTKGSELALKYIKSGKAKEKMEEIIGVQGGDPSIKPEDIPVGSKTQTIESPHDGYIVKLSNSAVKKIAFTAGAPRHKEAGVYLHKKIGEFVRKGEPLYTVYANSEGRLTDAVNVGANLRPYSIEGMIIQRISSGPRNQDIKE</sequence>
<dbReference type="PANTHER" id="PTHR10515">
    <property type="entry name" value="THYMIDINE PHOSPHORYLASE"/>
    <property type="match status" value="1"/>
</dbReference>
<dbReference type="InterPro" id="IPR036566">
    <property type="entry name" value="PYNP-like_C_sf"/>
</dbReference>
<dbReference type="InterPro" id="IPR000312">
    <property type="entry name" value="Glycosyl_Trfase_fam3"/>
</dbReference>